<dbReference type="Proteomes" id="UP001225596">
    <property type="component" value="Unassembled WGS sequence"/>
</dbReference>
<name>A0ABU1BMJ6_9BURK</name>
<dbReference type="EMBL" id="JAUYVH010000002">
    <property type="protein sequence ID" value="MDQ9170049.1"/>
    <property type="molecule type" value="Genomic_DNA"/>
</dbReference>
<reference evidence="3 4" key="1">
    <citation type="submission" date="2023-08" db="EMBL/GenBank/DDBJ databases">
        <title>Oxalobacteraceae gen .nov., isolated from river sludge outside the plant.</title>
        <authorList>
            <person name="Zhao S.Y."/>
        </authorList>
    </citation>
    <scope>NUCLEOTIDE SEQUENCE [LARGE SCALE GENOMIC DNA]</scope>
    <source>
        <strain evidence="3 4">R-40</strain>
    </source>
</reference>
<dbReference type="PROSITE" id="PS51257">
    <property type="entry name" value="PROKAR_LIPOPROTEIN"/>
    <property type="match status" value="1"/>
</dbReference>
<comment type="caution">
    <text evidence="3">The sequence shown here is derived from an EMBL/GenBank/DDBJ whole genome shotgun (WGS) entry which is preliminary data.</text>
</comment>
<organism evidence="3 4">
    <name type="scientific">Keguizhuia sedimenti</name>
    <dbReference type="NCBI Taxonomy" id="3064264"/>
    <lineage>
        <taxon>Bacteria</taxon>
        <taxon>Pseudomonadati</taxon>
        <taxon>Pseudomonadota</taxon>
        <taxon>Betaproteobacteria</taxon>
        <taxon>Burkholderiales</taxon>
        <taxon>Oxalobacteraceae</taxon>
        <taxon>Keguizhuia</taxon>
    </lineage>
</organism>
<protein>
    <recommendedName>
        <fullName evidence="5">Lipoprotein</fullName>
    </recommendedName>
</protein>
<evidence type="ECO:0000256" key="2">
    <source>
        <dbReference type="SAM" id="SignalP"/>
    </source>
</evidence>
<feature type="signal peptide" evidence="2">
    <location>
        <begin position="1"/>
        <end position="19"/>
    </location>
</feature>
<feature type="compositionally biased region" description="Basic and acidic residues" evidence="1">
    <location>
        <begin position="64"/>
        <end position="116"/>
    </location>
</feature>
<evidence type="ECO:0000313" key="3">
    <source>
        <dbReference type="EMBL" id="MDQ9170049.1"/>
    </source>
</evidence>
<gene>
    <name evidence="3" type="ORF">Q8A64_06440</name>
</gene>
<evidence type="ECO:0000313" key="4">
    <source>
        <dbReference type="Proteomes" id="UP001225596"/>
    </source>
</evidence>
<keyword evidence="4" id="KW-1185">Reference proteome</keyword>
<feature type="region of interest" description="Disordered" evidence="1">
    <location>
        <begin position="62"/>
        <end position="131"/>
    </location>
</feature>
<feature type="chain" id="PRO_5045409944" description="Lipoprotein" evidence="2">
    <location>
        <begin position="20"/>
        <end position="131"/>
    </location>
</feature>
<evidence type="ECO:0008006" key="5">
    <source>
        <dbReference type="Google" id="ProtNLM"/>
    </source>
</evidence>
<dbReference type="RefSeq" id="WP_338435967.1">
    <property type="nucleotide sequence ID" value="NZ_JAUYVH010000002.1"/>
</dbReference>
<accession>A0ABU1BMJ6</accession>
<sequence length="131" mass="15525">MKFFSIPVFAMILSGCAVYPDAPVTAYPSSAVYGSYYGGYPYYDYPYGHYYHPYGYYDRHHHYDGRIPRRDRPSPAPGKDSRNEDERKRELLNRMRRPDDERSERVSPSRRDEDRSGASMRGLLRERSRNR</sequence>
<proteinExistence type="predicted"/>
<evidence type="ECO:0000256" key="1">
    <source>
        <dbReference type="SAM" id="MobiDB-lite"/>
    </source>
</evidence>
<keyword evidence="2" id="KW-0732">Signal</keyword>